<dbReference type="RefSeq" id="WP_369186467.1">
    <property type="nucleotide sequence ID" value="NZ_CP163431.1"/>
</dbReference>
<dbReference type="GO" id="GO:0016787">
    <property type="term" value="F:hydrolase activity"/>
    <property type="evidence" value="ECO:0007669"/>
    <property type="project" value="UniProtKB-KW"/>
</dbReference>
<protein>
    <submittedName>
        <fullName evidence="1">NUDIX hydrolase</fullName>
    </submittedName>
</protein>
<name>A0AB39M317_9ACTN</name>
<accession>A0AB39M317</accession>
<dbReference type="EMBL" id="CP163431">
    <property type="protein sequence ID" value="XDP99327.1"/>
    <property type="molecule type" value="Genomic_DNA"/>
</dbReference>
<organism evidence="1">
    <name type="scientific">Streptomyces sp. R08</name>
    <dbReference type="NCBI Taxonomy" id="3238624"/>
    <lineage>
        <taxon>Bacteria</taxon>
        <taxon>Bacillati</taxon>
        <taxon>Actinomycetota</taxon>
        <taxon>Actinomycetes</taxon>
        <taxon>Kitasatosporales</taxon>
        <taxon>Streptomycetaceae</taxon>
        <taxon>Streptomyces</taxon>
    </lineage>
</organism>
<keyword evidence="1" id="KW-0378">Hydrolase</keyword>
<sequence>MPVEVGHIIRELSNYLAEHPREKMAMMPLYDAARDHAQRRTCTHEGRCPVVVAGPIVMDESGRVLAFQNEGRHLLFENEPSAEDITLSGVALRVLEGTVGTREVWTEPGAEGPFLVDVAPSGRTAFGPRIRVGFRYLFRAHSDLIPSGPWAWVDAKAIGIHAVRERLLSHPVSAS</sequence>
<dbReference type="AlphaFoldDB" id="A0AB39M317"/>
<evidence type="ECO:0000313" key="1">
    <source>
        <dbReference type="EMBL" id="XDP99327.1"/>
    </source>
</evidence>
<reference evidence="1" key="1">
    <citation type="submission" date="2024-07" db="EMBL/GenBank/DDBJ databases">
        <authorList>
            <person name="Yu S.T."/>
        </authorList>
    </citation>
    <scope>NUCLEOTIDE SEQUENCE</scope>
    <source>
        <strain evidence="1">R08</strain>
    </source>
</reference>
<gene>
    <name evidence="1" type="ORF">AB5J58_03640</name>
</gene>
<proteinExistence type="predicted"/>